<evidence type="ECO:0000256" key="3">
    <source>
        <dbReference type="ARBA" id="ARBA00011738"/>
    </source>
</evidence>
<dbReference type="GO" id="GO:0045892">
    <property type="term" value="P:negative regulation of DNA-templated transcription"/>
    <property type="evidence" value="ECO:0007669"/>
    <property type="project" value="TreeGrafter"/>
</dbReference>
<comment type="similarity">
    <text evidence="2">Belongs to the DtxR/MntR family.</text>
</comment>
<dbReference type="EMBL" id="JASNVH010000006">
    <property type="protein sequence ID" value="MDK4306867.1"/>
    <property type="molecule type" value="Genomic_DNA"/>
</dbReference>
<dbReference type="InterPro" id="IPR036390">
    <property type="entry name" value="WH_DNA-bd_sf"/>
</dbReference>
<dbReference type="PANTHER" id="PTHR33238">
    <property type="entry name" value="IRON (METAL) DEPENDENT REPRESSOR, DTXR FAMILY"/>
    <property type="match status" value="1"/>
</dbReference>
<dbReference type="InterPro" id="IPR007167">
    <property type="entry name" value="Fe-transptr_FeoA-like"/>
</dbReference>
<dbReference type="SUPFAM" id="SSF50037">
    <property type="entry name" value="C-terminal domain of transcriptional repressors"/>
    <property type="match status" value="1"/>
</dbReference>
<dbReference type="GO" id="GO:0003677">
    <property type="term" value="F:DNA binding"/>
    <property type="evidence" value="ECO:0007669"/>
    <property type="project" value="UniProtKB-KW"/>
</dbReference>
<dbReference type="SMART" id="SM00529">
    <property type="entry name" value="HTH_DTXR"/>
    <property type="match status" value="1"/>
</dbReference>
<dbReference type="Gene3D" id="2.30.30.90">
    <property type="match status" value="1"/>
</dbReference>
<keyword evidence="6" id="KW-0678">Repressor</keyword>
<evidence type="ECO:0000259" key="17">
    <source>
        <dbReference type="PROSITE" id="PS50944"/>
    </source>
</evidence>
<evidence type="ECO:0000313" key="20">
    <source>
        <dbReference type="Proteomes" id="UP001224412"/>
    </source>
</evidence>
<dbReference type="PROSITE" id="PS50944">
    <property type="entry name" value="HTH_DTXR"/>
    <property type="match status" value="1"/>
</dbReference>
<comment type="caution">
    <text evidence="19">The sequence shown here is derived from an EMBL/GenBank/DDBJ whole genome shotgun (WGS) entry which is preliminary data.</text>
</comment>
<comment type="subcellular location">
    <subcellularLocation>
        <location evidence="1">Cytoplasm</location>
    </subcellularLocation>
</comment>
<evidence type="ECO:0000256" key="13">
    <source>
        <dbReference type="ARBA" id="ARBA00032593"/>
    </source>
</evidence>
<dbReference type="GeneID" id="42780998"/>
<dbReference type="SUPFAM" id="SSF46785">
    <property type="entry name" value="Winged helix' DNA-binding domain"/>
    <property type="match status" value="1"/>
</dbReference>
<keyword evidence="11" id="KW-0804">Transcription</keyword>
<evidence type="ECO:0000256" key="4">
    <source>
        <dbReference type="ARBA" id="ARBA00016140"/>
    </source>
</evidence>
<keyword evidence="21" id="KW-1185">Reference proteome</keyword>
<dbReference type="AlphaFoldDB" id="A0AAP4F821"/>
<evidence type="ECO:0000256" key="15">
    <source>
        <dbReference type="ARBA" id="ARBA00033329"/>
    </source>
</evidence>
<dbReference type="Pfam" id="PF01325">
    <property type="entry name" value="Fe_dep_repress"/>
    <property type="match status" value="1"/>
</dbReference>
<reference evidence="19 21" key="1">
    <citation type="submission" date="2023-05" db="EMBL/GenBank/DDBJ databases">
        <title>Metabolic capabilities are highly conserved among human nasal-associated Corynebacterium species in pangenomic analyses.</title>
        <authorList>
            <person name="Tran T.H."/>
            <person name="Roberts A.Q."/>
            <person name="Escapa I.F."/>
            <person name="Gao W."/>
            <person name="Conlan S."/>
            <person name="Kong H."/>
            <person name="Segre J.A."/>
            <person name="Kelly M.S."/>
            <person name="Lemon K.P."/>
        </authorList>
    </citation>
    <scope>NUCLEOTIDE SEQUENCE</scope>
    <source>
        <strain evidence="19">KPL2773</strain>
        <strain evidence="18 21">KPL3772</strain>
    </source>
</reference>
<dbReference type="Proteomes" id="UP001239759">
    <property type="component" value="Unassembled WGS sequence"/>
</dbReference>
<sequence length="261" mass="28411">MHIGELPQRTQEYLKLLWGISERSGESGGQASVSLSELSRRAQQKNSTTSEAIKRLQARGLVEHEPYSGVKLTELGARLALVMIRRHRLIETFLVETLGYTWDEIHTDADLLEHAASDRFINRIDALLDFPTRDPHGDPIPSADGQVEDLGVMSLAECEPGLPVVIEQVNDEDPELLRYLAAHDIAPGSRVRVTSPSVAGLVHVQVLSSTTDEPAGDPVALAVKAAADVKISVDNDSLADVHPTAEDSIAEPIAERHSNEN</sequence>
<dbReference type="Proteomes" id="UP001224412">
    <property type="component" value="Unassembled WGS sequence"/>
</dbReference>
<dbReference type="Gene3D" id="1.10.10.10">
    <property type="entry name" value="Winged helix-like DNA-binding domain superfamily/Winged helix DNA-binding domain"/>
    <property type="match status" value="1"/>
</dbReference>
<dbReference type="FunFam" id="1.10.60.10:FF:000004">
    <property type="entry name" value="DtxR family transcriptional regulator"/>
    <property type="match status" value="1"/>
</dbReference>
<dbReference type="PANTHER" id="PTHR33238:SF11">
    <property type="entry name" value="TRANSCRIPTIONAL REGULATOR MNTR"/>
    <property type="match status" value="1"/>
</dbReference>
<evidence type="ECO:0000256" key="6">
    <source>
        <dbReference type="ARBA" id="ARBA00022491"/>
    </source>
</evidence>
<gene>
    <name evidence="18" type="ORF">QPX23_04650</name>
    <name evidence="19" type="ORF">QPX42_04775</name>
</gene>
<dbReference type="GO" id="GO:0005737">
    <property type="term" value="C:cytoplasm"/>
    <property type="evidence" value="ECO:0007669"/>
    <property type="project" value="UniProtKB-SubCell"/>
</dbReference>
<keyword evidence="10" id="KW-0010">Activator</keyword>
<dbReference type="InterPro" id="IPR036421">
    <property type="entry name" value="Fe_dep_repressor_sf"/>
</dbReference>
<feature type="domain" description="HTH dtxR-type" evidence="17">
    <location>
        <begin position="6"/>
        <end position="73"/>
    </location>
</feature>
<feature type="region of interest" description="Disordered" evidence="16">
    <location>
        <begin position="24"/>
        <end position="50"/>
    </location>
</feature>
<keyword evidence="5" id="KW-0963">Cytoplasm</keyword>
<keyword evidence="9" id="KW-0238">DNA-binding</keyword>
<dbReference type="EMBL" id="JASNUQ010000005">
    <property type="protein sequence ID" value="MDK4290021.1"/>
    <property type="molecule type" value="Genomic_DNA"/>
</dbReference>
<dbReference type="GO" id="GO:0046983">
    <property type="term" value="F:protein dimerization activity"/>
    <property type="evidence" value="ECO:0007669"/>
    <property type="project" value="InterPro"/>
</dbReference>
<keyword evidence="7" id="KW-0408">Iron</keyword>
<evidence type="ECO:0000313" key="18">
    <source>
        <dbReference type="EMBL" id="MDK4290021.1"/>
    </source>
</evidence>
<dbReference type="Pfam" id="PF02742">
    <property type="entry name" value="Fe_dep_repr_C"/>
    <property type="match status" value="1"/>
</dbReference>
<keyword evidence="12" id="KW-0464">Manganese</keyword>
<evidence type="ECO:0000256" key="10">
    <source>
        <dbReference type="ARBA" id="ARBA00023159"/>
    </source>
</evidence>
<dbReference type="Pfam" id="PF04023">
    <property type="entry name" value="FeoA"/>
    <property type="match status" value="1"/>
</dbReference>
<evidence type="ECO:0000256" key="9">
    <source>
        <dbReference type="ARBA" id="ARBA00023125"/>
    </source>
</evidence>
<dbReference type="GO" id="GO:0046914">
    <property type="term" value="F:transition metal ion binding"/>
    <property type="evidence" value="ECO:0007669"/>
    <property type="project" value="InterPro"/>
</dbReference>
<evidence type="ECO:0000313" key="19">
    <source>
        <dbReference type="EMBL" id="MDK4306867.1"/>
    </source>
</evidence>
<organism evidence="19 20">
    <name type="scientific">Corynebacterium pseudodiphtheriticum</name>
    <dbReference type="NCBI Taxonomy" id="37637"/>
    <lineage>
        <taxon>Bacteria</taxon>
        <taxon>Bacillati</taxon>
        <taxon>Actinomycetota</taxon>
        <taxon>Actinomycetes</taxon>
        <taxon>Mycobacteriales</taxon>
        <taxon>Corynebacteriaceae</taxon>
        <taxon>Corynebacterium</taxon>
    </lineage>
</organism>
<dbReference type="SUPFAM" id="SSF47979">
    <property type="entry name" value="Iron-dependent repressor protein, dimerization domain"/>
    <property type="match status" value="1"/>
</dbReference>
<evidence type="ECO:0000256" key="12">
    <source>
        <dbReference type="ARBA" id="ARBA00023211"/>
    </source>
</evidence>
<dbReference type="InterPro" id="IPR008988">
    <property type="entry name" value="Transcriptional_repressor_C"/>
</dbReference>
<keyword evidence="8" id="KW-0805">Transcription regulation</keyword>
<evidence type="ECO:0000256" key="5">
    <source>
        <dbReference type="ARBA" id="ARBA00022490"/>
    </source>
</evidence>
<name>A0AAP4F821_9CORY</name>
<evidence type="ECO:0000256" key="16">
    <source>
        <dbReference type="SAM" id="MobiDB-lite"/>
    </source>
</evidence>
<dbReference type="InterPro" id="IPR022689">
    <property type="entry name" value="Iron_dep_repressor"/>
</dbReference>
<evidence type="ECO:0000256" key="14">
    <source>
        <dbReference type="ARBA" id="ARBA00032618"/>
    </source>
</evidence>
<comment type="subunit">
    <text evidence="3">Homodimer.</text>
</comment>
<protein>
    <recommendedName>
        <fullName evidence="4">Diphtheria toxin repressor</fullName>
    </recommendedName>
    <alternativeName>
        <fullName evidence="14">Iron-dependent diphtheria tox regulatory element</fullName>
    </alternativeName>
    <alternativeName>
        <fullName evidence="13">Manganese transport regulator</fullName>
    </alternativeName>
    <alternativeName>
        <fullName evidence="15">Tox regulatory factor</fullName>
    </alternativeName>
</protein>
<dbReference type="InterPro" id="IPR038157">
    <property type="entry name" value="FeoA_core_dom"/>
</dbReference>
<dbReference type="InterPro" id="IPR036388">
    <property type="entry name" value="WH-like_DNA-bd_sf"/>
</dbReference>
<dbReference type="InterPro" id="IPR050536">
    <property type="entry name" value="DtxR_MntR_Metal-Reg"/>
</dbReference>
<dbReference type="InterPro" id="IPR022687">
    <property type="entry name" value="HTH_DTXR"/>
</dbReference>
<dbReference type="SMART" id="SM00899">
    <property type="entry name" value="FeoA"/>
    <property type="match status" value="1"/>
</dbReference>
<dbReference type="RefSeq" id="WP_018121617.1">
    <property type="nucleotide sequence ID" value="NZ_CP051667.1"/>
</dbReference>
<dbReference type="Gene3D" id="1.10.60.10">
    <property type="entry name" value="Iron dependent repressor, metal binding and dimerisation domain"/>
    <property type="match status" value="1"/>
</dbReference>
<evidence type="ECO:0000256" key="8">
    <source>
        <dbReference type="ARBA" id="ARBA00023015"/>
    </source>
</evidence>
<evidence type="ECO:0000256" key="7">
    <source>
        <dbReference type="ARBA" id="ARBA00023004"/>
    </source>
</evidence>
<evidence type="ECO:0000256" key="1">
    <source>
        <dbReference type="ARBA" id="ARBA00004496"/>
    </source>
</evidence>
<proteinExistence type="inferred from homology"/>
<feature type="region of interest" description="Disordered" evidence="16">
    <location>
        <begin position="242"/>
        <end position="261"/>
    </location>
</feature>
<evidence type="ECO:0000256" key="2">
    <source>
        <dbReference type="ARBA" id="ARBA00007871"/>
    </source>
</evidence>
<accession>A0AAP4F821</accession>
<evidence type="ECO:0000313" key="21">
    <source>
        <dbReference type="Proteomes" id="UP001239759"/>
    </source>
</evidence>
<evidence type="ECO:0000256" key="11">
    <source>
        <dbReference type="ARBA" id="ARBA00023163"/>
    </source>
</evidence>
<dbReference type="GO" id="GO:0003700">
    <property type="term" value="F:DNA-binding transcription factor activity"/>
    <property type="evidence" value="ECO:0007669"/>
    <property type="project" value="InterPro"/>
</dbReference>
<dbReference type="InterPro" id="IPR001367">
    <property type="entry name" value="Fe_dep_repressor"/>
</dbReference>